<dbReference type="Proteomes" id="UP001163152">
    <property type="component" value="Chromosome"/>
</dbReference>
<protein>
    <submittedName>
        <fullName evidence="1">Uncharacterized protein</fullName>
    </submittedName>
</protein>
<sequence>MTWLRRSIVTGFAGLSFLMTDAIFSPVQATQQLFCTGRMTNGWAYTAEFLDGRFTQIRWERSGQPPQVSQLTFASTNALGQPIYRGSLMAAVAVTLVDLSAGDVRPSSEISVGVEEWGWSRGTCGLSSTGPGGGTGSSGSVAALRQDLLGVDATRAREWLRQNDFFFTQTIEQTTTRVVEQWHRDTDRAIVQVIFNNSVVSDVVQMR</sequence>
<gene>
    <name evidence="1" type="ORF">OXH18_04505</name>
</gene>
<keyword evidence="2" id="KW-1185">Reference proteome</keyword>
<dbReference type="EMBL" id="CP113797">
    <property type="protein sequence ID" value="WAL61266.1"/>
    <property type="molecule type" value="Genomic_DNA"/>
</dbReference>
<accession>A0A9E8ZEC6</accession>
<evidence type="ECO:0000313" key="2">
    <source>
        <dbReference type="Proteomes" id="UP001163152"/>
    </source>
</evidence>
<dbReference type="AlphaFoldDB" id="A0A9E8ZEC6"/>
<proteinExistence type="predicted"/>
<organism evidence="1 2">
    <name type="scientific">Thermocoleostomius sinensis A174</name>
    <dbReference type="NCBI Taxonomy" id="2016057"/>
    <lineage>
        <taxon>Bacteria</taxon>
        <taxon>Bacillati</taxon>
        <taxon>Cyanobacteriota</taxon>
        <taxon>Cyanophyceae</taxon>
        <taxon>Oculatellales</taxon>
        <taxon>Oculatellaceae</taxon>
        <taxon>Thermocoleostomius</taxon>
    </lineage>
</organism>
<reference evidence="1" key="1">
    <citation type="submission" date="2022-12" db="EMBL/GenBank/DDBJ databases">
        <title>Polyphasic identification of a Novel Hot-Spring Cyanobacterium Ocullathermofonsia sinensis gen nov. sp. nov. and Genomic Insights on its Adaptations to the Thermal Habitat.</title>
        <authorList>
            <person name="Daroch M."/>
            <person name="Tang J."/>
            <person name="Jiang Y."/>
        </authorList>
    </citation>
    <scope>NUCLEOTIDE SEQUENCE</scope>
    <source>
        <strain evidence="1">PKUAC-SCTA174</strain>
    </source>
</reference>
<dbReference type="KEGG" id="tsin:OXH18_04505"/>
<name>A0A9E8ZEC6_9CYAN</name>
<evidence type="ECO:0000313" key="1">
    <source>
        <dbReference type="EMBL" id="WAL61266.1"/>
    </source>
</evidence>